<evidence type="ECO:0000313" key="4">
    <source>
        <dbReference type="Proteomes" id="UP001589783"/>
    </source>
</evidence>
<keyword evidence="2" id="KW-1133">Transmembrane helix</keyword>
<dbReference type="Pfam" id="PF12893">
    <property type="entry name" value="Lumazine_bd_2"/>
    <property type="match status" value="1"/>
</dbReference>
<name>A0ABV6H774_9ACTN</name>
<organism evidence="3 4">
    <name type="scientific">Gordonia phosphorivorans</name>
    <dbReference type="NCBI Taxonomy" id="1056982"/>
    <lineage>
        <taxon>Bacteria</taxon>
        <taxon>Bacillati</taxon>
        <taxon>Actinomycetota</taxon>
        <taxon>Actinomycetes</taxon>
        <taxon>Mycobacteriales</taxon>
        <taxon>Gordoniaceae</taxon>
        <taxon>Gordonia</taxon>
    </lineage>
</organism>
<dbReference type="RefSeq" id="WP_382362735.1">
    <property type="nucleotide sequence ID" value="NZ_JBHLWV010000016.1"/>
</dbReference>
<evidence type="ECO:0000313" key="3">
    <source>
        <dbReference type="EMBL" id="MFC0314719.1"/>
    </source>
</evidence>
<dbReference type="Proteomes" id="UP001589783">
    <property type="component" value="Unassembled WGS sequence"/>
</dbReference>
<evidence type="ECO:0000256" key="1">
    <source>
        <dbReference type="SAM" id="MobiDB-lite"/>
    </source>
</evidence>
<feature type="compositionally biased region" description="Acidic residues" evidence="1">
    <location>
        <begin position="74"/>
        <end position="86"/>
    </location>
</feature>
<accession>A0ABV6H774</accession>
<dbReference type="SUPFAM" id="SSF54427">
    <property type="entry name" value="NTF2-like"/>
    <property type="match status" value="1"/>
</dbReference>
<reference evidence="3 4" key="1">
    <citation type="submission" date="2024-09" db="EMBL/GenBank/DDBJ databases">
        <authorList>
            <person name="Sun Q."/>
            <person name="Mori K."/>
        </authorList>
    </citation>
    <scope>NUCLEOTIDE SEQUENCE [LARGE SCALE GENOMIC DNA]</scope>
    <source>
        <strain evidence="3 4">CCM 7957</strain>
    </source>
</reference>
<feature type="compositionally biased region" description="Acidic residues" evidence="1">
    <location>
        <begin position="173"/>
        <end position="190"/>
    </location>
</feature>
<keyword evidence="2" id="KW-0812">Transmembrane</keyword>
<feature type="compositionally biased region" description="Low complexity" evidence="1">
    <location>
        <begin position="60"/>
        <end position="73"/>
    </location>
</feature>
<feature type="region of interest" description="Disordered" evidence="1">
    <location>
        <begin position="1"/>
        <end position="190"/>
    </location>
</feature>
<feature type="compositionally biased region" description="Acidic residues" evidence="1">
    <location>
        <begin position="94"/>
        <end position="124"/>
    </location>
</feature>
<comment type="caution">
    <text evidence="3">The sequence shown here is derived from an EMBL/GenBank/DDBJ whole genome shotgun (WGS) entry which is preliminary data.</text>
</comment>
<proteinExistence type="predicted"/>
<dbReference type="EMBL" id="JBHLWV010000016">
    <property type="protein sequence ID" value="MFC0314719.1"/>
    <property type="molecule type" value="Genomic_DNA"/>
</dbReference>
<feature type="transmembrane region" description="Helical" evidence="2">
    <location>
        <begin position="269"/>
        <end position="289"/>
    </location>
</feature>
<feature type="compositionally biased region" description="Basic and acidic residues" evidence="1">
    <location>
        <begin position="17"/>
        <end position="26"/>
    </location>
</feature>
<evidence type="ECO:0000256" key="2">
    <source>
        <dbReference type="SAM" id="Phobius"/>
    </source>
</evidence>
<dbReference type="InterPro" id="IPR032710">
    <property type="entry name" value="NTF2-like_dom_sf"/>
</dbReference>
<dbReference type="Gene3D" id="3.10.450.50">
    <property type="match status" value="1"/>
</dbReference>
<protein>
    <submittedName>
        <fullName evidence="3">Nuclear transport factor 2 family protein</fullName>
    </submittedName>
</protein>
<keyword evidence="2" id="KW-0472">Membrane</keyword>
<dbReference type="InterPro" id="IPR039437">
    <property type="entry name" value="FrzH/put_lumazine-bd"/>
</dbReference>
<gene>
    <name evidence="3" type="ORF">ACFFJD_07620</name>
</gene>
<sequence>MPTPDNDKNSAVQKVVDAFRARRAGESDPVDTAAPDEGAETPVVQIQPGEAPGGGDSESPTKAFAIPTAAAATDDAEPAESADEQVDVPATQDADADTADADTADSDTDADDDAEAAAEADTDEAAAARGETPVVAIAGSGERAQTPTRRAVESVDPDATPRAPIVEHGVALDAEDPDEDTPDETADDSAETEVIDVAAAGAAVAAAAAGATAANASAATEQIAVPAEVAAATQSGEQGWSTTAHQPEVIPPAAAADAPAKDGKSRAGLWAAVIVAVLVVAGVLTWFFAFNESDQDKVADVAEQYQTAMAEGDLETLKAITCGEQYATYSTISPEDFAKAFQSQKDRNQMMLFKDINAVAIDGDVARVGVDVYSTDDPDNTTSAQVTLNKVDGEWKVCAKP</sequence>
<keyword evidence="4" id="KW-1185">Reference proteome</keyword>